<protein>
    <submittedName>
        <fullName evidence="1">Uncharacterized protein</fullName>
    </submittedName>
</protein>
<name>K1LGK0_9LACT</name>
<dbReference type="AlphaFoldDB" id="K1LGK0"/>
<gene>
    <name evidence="1" type="ORF">HMPREF9707_01489</name>
</gene>
<organism evidence="1 2">
    <name type="scientific">Falseniella ignava CCUG 37419</name>
    <dbReference type="NCBI Taxonomy" id="883112"/>
    <lineage>
        <taxon>Bacteria</taxon>
        <taxon>Bacillati</taxon>
        <taxon>Bacillota</taxon>
        <taxon>Bacilli</taxon>
        <taxon>Lactobacillales</taxon>
        <taxon>Aerococcaceae</taxon>
        <taxon>Falseniella</taxon>
    </lineage>
</organism>
<dbReference type="RefSeq" id="WP_006702121.1">
    <property type="nucleotide sequence ID" value="NZ_JH932301.1"/>
</dbReference>
<comment type="caution">
    <text evidence="1">The sequence shown here is derived from an EMBL/GenBank/DDBJ whole genome shotgun (WGS) entry which is preliminary data.</text>
</comment>
<dbReference type="HOGENOM" id="CLU_2861116_0_0_9"/>
<dbReference type="Proteomes" id="UP000005147">
    <property type="component" value="Unassembled WGS sequence"/>
</dbReference>
<evidence type="ECO:0000313" key="1">
    <source>
        <dbReference type="EMBL" id="EKB53736.1"/>
    </source>
</evidence>
<keyword evidence="2" id="KW-1185">Reference proteome</keyword>
<dbReference type="PATRIC" id="fig|883112.3.peg.1486"/>
<reference evidence="1 2" key="1">
    <citation type="submission" date="2012-07" db="EMBL/GenBank/DDBJ databases">
        <title>The Genome Sequence of Facklamia ignava CCUG 37419.</title>
        <authorList>
            <consortium name="The Broad Institute Genome Sequencing Platform"/>
            <person name="Earl A."/>
            <person name="Ward D."/>
            <person name="Feldgarden M."/>
            <person name="Gevers D."/>
            <person name="Huys G."/>
            <person name="Walker B."/>
            <person name="Young S.K."/>
            <person name="Zeng Q."/>
            <person name="Gargeya S."/>
            <person name="Fitzgerald M."/>
            <person name="Haas B."/>
            <person name="Abouelleil A."/>
            <person name="Alvarado L."/>
            <person name="Arachchi H.M."/>
            <person name="Berlin A.M."/>
            <person name="Chapman S.B."/>
            <person name="Goldberg J."/>
            <person name="Griggs A."/>
            <person name="Gujja S."/>
            <person name="Hansen M."/>
            <person name="Howarth C."/>
            <person name="Imamovic A."/>
            <person name="Larimer J."/>
            <person name="McCowen C."/>
            <person name="Montmayeur A."/>
            <person name="Murphy C."/>
            <person name="Neiman D."/>
            <person name="Pearson M."/>
            <person name="Priest M."/>
            <person name="Roberts A."/>
            <person name="Saif S."/>
            <person name="Shea T."/>
            <person name="Sisk P."/>
            <person name="Sykes S."/>
            <person name="Wortman J."/>
            <person name="Nusbaum C."/>
            <person name="Birren B."/>
        </authorList>
    </citation>
    <scope>NUCLEOTIDE SEQUENCE [LARGE SCALE GENOMIC DNA]</scope>
    <source>
        <strain evidence="1 2">CCUG 37419</strain>
    </source>
</reference>
<sequence length="64" mass="7600">MIDYGSGLSEKTLNNAIKLIRKKFDADKIYLKTQYHANDYYKREGLLSNQRDLCKEILLMLKWS</sequence>
<dbReference type="EMBL" id="AGZE01000037">
    <property type="protein sequence ID" value="EKB53736.1"/>
    <property type="molecule type" value="Genomic_DNA"/>
</dbReference>
<evidence type="ECO:0000313" key="2">
    <source>
        <dbReference type="Proteomes" id="UP000005147"/>
    </source>
</evidence>
<proteinExistence type="predicted"/>
<accession>K1LGK0</accession>